<proteinExistence type="predicted"/>
<accession>A0AA38FXZ0</accession>
<dbReference type="EMBL" id="JAHRHJ020000006">
    <property type="protein sequence ID" value="KAH9312263.1"/>
    <property type="molecule type" value="Genomic_DNA"/>
</dbReference>
<dbReference type="AlphaFoldDB" id="A0AA38FXZ0"/>
<organism evidence="1 2">
    <name type="scientific">Taxus chinensis</name>
    <name type="common">Chinese yew</name>
    <name type="synonym">Taxus wallichiana var. chinensis</name>
    <dbReference type="NCBI Taxonomy" id="29808"/>
    <lineage>
        <taxon>Eukaryota</taxon>
        <taxon>Viridiplantae</taxon>
        <taxon>Streptophyta</taxon>
        <taxon>Embryophyta</taxon>
        <taxon>Tracheophyta</taxon>
        <taxon>Spermatophyta</taxon>
        <taxon>Pinopsida</taxon>
        <taxon>Pinidae</taxon>
        <taxon>Conifers II</taxon>
        <taxon>Cupressales</taxon>
        <taxon>Taxaceae</taxon>
        <taxon>Taxus</taxon>
    </lineage>
</organism>
<keyword evidence="2" id="KW-1185">Reference proteome</keyword>
<reference evidence="1 2" key="1">
    <citation type="journal article" date="2021" name="Nat. Plants">
        <title>The Taxus genome provides insights into paclitaxel biosynthesis.</title>
        <authorList>
            <person name="Xiong X."/>
            <person name="Gou J."/>
            <person name="Liao Q."/>
            <person name="Li Y."/>
            <person name="Zhou Q."/>
            <person name="Bi G."/>
            <person name="Li C."/>
            <person name="Du R."/>
            <person name="Wang X."/>
            <person name="Sun T."/>
            <person name="Guo L."/>
            <person name="Liang H."/>
            <person name="Lu P."/>
            <person name="Wu Y."/>
            <person name="Zhang Z."/>
            <person name="Ro D.K."/>
            <person name="Shang Y."/>
            <person name="Huang S."/>
            <person name="Yan J."/>
        </authorList>
    </citation>
    <scope>NUCLEOTIDE SEQUENCE [LARGE SCALE GENOMIC DNA]</scope>
    <source>
        <strain evidence="1">Ta-2019</strain>
    </source>
</reference>
<evidence type="ECO:0000313" key="1">
    <source>
        <dbReference type="EMBL" id="KAH9312263.1"/>
    </source>
</evidence>
<feature type="non-terminal residue" evidence="1">
    <location>
        <position position="1"/>
    </location>
</feature>
<protein>
    <submittedName>
        <fullName evidence="1">Uncharacterized protein</fullName>
    </submittedName>
</protein>
<dbReference type="Proteomes" id="UP000824469">
    <property type="component" value="Unassembled WGS sequence"/>
</dbReference>
<feature type="non-terminal residue" evidence="1">
    <location>
        <position position="50"/>
    </location>
</feature>
<comment type="caution">
    <text evidence="1">The sequence shown here is derived from an EMBL/GenBank/DDBJ whole genome shotgun (WGS) entry which is preliminary data.</text>
</comment>
<sequence>GKFSVRKLGFTEIILILIRLWFKRYDMNCIASKESFSRPTLVETQVALWN</sequence>
<evidence type="ECO:0000313" key="2">
    <source>
        <dbReference type="Proteomes" id="UP000824469"/>
    </source>
</evidence>
<name>A0AA38FXZ0_TAXCH</name>
<gene>
    <name evidence="1" type="ORF">KI387_027298</name>
</gene>